<keyword evidence="2" id="KW-0812">Transmembrane</keyword>
<dbReference type="EMBL" id="MN738993">
    <property type="protein sequence ID" value="QHT34231.1"/>
    <property type="molecule type" value="Genomic_DNA"/>
</dbReference>
<accession>A0A6C0EZW0</accession>
<dbReference type="InterPro" id="IPR029044">
    <property type="entry name" value="Nucleotide-diphossugar_trans"/>
</dbReference>
<feature type="transmembrane region" description="Helical" evidence="2">
    <location>
        <begin position="59"/>
        <end position="79"/>
    </location>
</feature>
<evidence type="ECO:0000313" key="3">
    <source>
        <dbReference type="EMBL" id="QHT34231.1"/>
    </source>
</evidence>
<evidence type="ECO:0008006" key="4">
    <source>
        <dbReference type="Google" id="ProtNLM"/>
    </source>
</evidence>
<dbReference type="InterPro" id="IPR002495">
    <property type="entry name" value="Glyco_trans_8"/>
</dbReference>
<dbReference type="AlphaFoldDB" id="A0A6C0EZW0"/>
<reference evidence="3" key="1">
    <citation type="journal article" date="2020" name="Nature">
        <title>Giant virus diversity and host interactions through global metagenomics.</title>
        <authorList>
            <person name="Schulz F."/>
            <person name="Roux S."/>
            <person name="Paez-Espino D."/>
            <person name="Jungbluth S."/>
            <person name="Walsh D.A."/>
            <person name="Denef V.J."/>
            <person name="McMahon K.D."/>
            <person name="Konstantinidis K.T."/>
            <person name="Eloe-Fadrosh E.A."/>
            <person name="Kyrpides N.C."/>
            <person name="Woyke T."/>
        </authorList>
    </citation>
    <scope>NUCLEOTIDE SEQUENCE</scope>
    <source>
        <strain evidence="3">GVMAG-M-3300009161-52</strain>
    </source>
</reference>
<dbReference type="PANTHER" id="PTHR11183">
    <property type="entry name" value="GLYCOGENIN SUBFAMILY MEMBER"/>
    <property type="match status" value="1"/>
</dbReference>
<proteinExistence type="predicted"/>
<feature type="compositionally biased region" description="Basic residues" evidence="1">
    <location>
        <begin position="7"/>
        <end position="25"/>
    </location>
</feature>
<organism evidence="3">
    <name type="scientific">viral metagenome</name>
    <dbReference type="NCBI Taxonomy" id="1070528"/>
    <lineage>
        <taxon>unclassified sequences</taxon>
        <taxon>metagenomes</taxon>
        <taxon>organismal metagenomes</taxon>
    </lineage>
</organism>
<evidence type="ECO:0000256" key="2">
    <source>
        <dbReference type="SAM" id="Phobius"/>
    </source>
</evidence>
<keyword evidence="2" id="KW-1133">Transmembrane helix</keyword>
<keyword evidence="2" id="KW-0472">Membrane</keyword>
<dbReference type="GO" id="GO:0016757">
    <property type="term" value="F:glycosyltransferase activity"/>
    <property type="evidence" value="ECO:0007669"/>
    <property type="project" value="InterPro"/>
</dbReference>
<dbReference type="InterPro" id="IPR050587">
    <property type="entry name" value="GNT1/Glycosyltrans_8"/>
</dbReference>
<name>A0A6C0EZW0_9ZZZZ</name>
<sequence length="379" mass="44507">MTIFRKSNIKSRSSRTKKTSSKSSRKSSTLYCCPDRKNKTKCSKITKELNININKKDKYAIMSLIFGGDAYLPGILLLGSSIRKVMPANISNIDLCCMVTKDVSPDARDLILKIYDRVIEVEYIQIPSKLIKHKNPNTQQSYSKTFTKLRIFEFTEYDKILFLDADMLVLKKDFFSLFNLRTPAAIFMGKLSNNPKDRYFKEFTEKGRLFKQFQNKYCNWKGKGNELHGELIPYDNKYENERSSDGMNIETSVLLIKPSKYMASEVAKYIENIKQKNIRMAGDTEMISRMFKDKMYAIEPRFFGRWVNPDEHPELVVLDLYGSDGKPWDIAMFKELLKYIDVGDVSYWWKMYMKMYEKEYKKYNSNMLDKLYEIIGKVV</sequence>
<dbReference type="Gene3D" id="3.90.550.10">
    <property type="entry name" value="Spore Coat Polysaccharide Biosynthesis Protein SpsA, Chain A"/>
    <property type="match status" value="1"/>
</dbReference>
<dbReference type="Pfam" id="PF01501">
    <property type="entry name" value="Glyco_transf_8"/>
    <property type="match status" value="1"/>
</dbReference>
<dbReference type="SUPFAM" id="SSF53448">
    <property type="entry name" value="Nucleotide-diphospho-sugar transferases"/>
    <property type="match status" value="1"/>
</dbReference>
<protein>
    <recommendedName>
        <fullName evidence="4">Glycosyltransferase</fullName>
    </recommendedName>
</protein>
<evidence type="ECO:0000256" key="1">
    <source>
        <dbReference type="SAM" id="MobiDB-lite"/>
    </source>
</evidence>
<feature type="region of interest" description="Disordered" evidence="1">
    <location>
        <begin position="1"/>
        <end position="29"/>
    </location>
</feature>